<dbReference type="Gene3D" id="3.40.50.300">
    <property type="entry name" value="P-loop containing nucleotide triphosphate hydrolases"/>
    <property type="match status" value="1"/>
</dbReference>
<dbReference type="PANTHER" id="PTHR34704">
    <property type="entry name" value="ATPASE"/>
    <property type="match status" value="1"/>
</dbReference>
<comment type="caution">
    <text evidence="3">The sequence shown here is derived from an EMBL/GenBank/DDBJ whole genome shotgun (WGS) entry which is preliminary data.</text>
</comment>
<dbReference type="EMBL" id="JBHULR010000015">
    <property type="protein sequence ID" value="MFD2549289.1"/>
    <property type="molecule type" value="Genomic_DNA"/>
</dbReference>
<evidence type="ECO:0000313" key="3">
    <source>
        <dbReference type="EMBL" id="MFD2549289.1"/>
    </source>
</evidence>
<keyword evidence="3" id="KW-0067">ATP-binding</keyword>
<dbReference type="InterPro" id="IPR004256">
    <property type="entry name" value="DUF234"/>
</dbReference>
<sequence>MKFYNRDVELKLLEKNDAQSHETACFQVVVGRRRIGKTSLLMESVKGKKVAYLFVMRKNEHLLCSEFQRLLEQIGLKIFGTVASFKDLFEQVMKYAIDEHFTLIIDEFQEFEYVNPSIFSDIQFVWDQYKSKINLIVCGSVYSLMTRIFEHNKEPLFGRLTSKLILQSFKVDTVKEILTDYNPNYKNEDLLCLYAVTGGVAKYIELLMDAKAKNKDEFLEFICRMDSPFLTEGKELLISEFGREYGTYFSILQLIASGKTSQREIDSIVGKNTGAYLVNLEEDYSLIVRKRPLFSKPNSRNVKWALNDNYLQFWFRFIYPNQSLIEIARYDLLKEIIESGYEQYSGAVLENYFREKLVSQYRITEIGEYWDNKKQNEIDIVALNDMDREAFIAEVKRNPKEIDLIKLRSKSVVIKKELANFRVAYLALSLEDM</sequence>
<dbReference type="GO" id="GO:0005524">
    <property type="term" value="F:ATP binding"/>
    <property type="evidence" value="ECO:0007669"/>
    <property type="project" value="UniProtKB-KW"/>
</dbReference>
<dbReference type="RefSeq" id="WP_380905607.1">
    <property type="nucleotide sequence ID" value="NZ_JBHUEG010000012.1"/>
</dbReference>
<gene>
    <name evidence="3" type="ORF">ACFSR5_16695</name>
</gene>
<dbReference type="SUPFAM" id="SSF52540">
    <property type="entry name" value="P-loop containing nucleoside triphosphate hydrolases"/>
    <property type="match status" value="1"/>
</dbReference>
<dbReference type="InterPro" id="IPR011579">
    <property type="entry name" value="ATPase_dom"/>
</dbReference>
<evidence type="ECO:0000259" key="2">
    <source>
        <dbReference type="Pfam" id="PF03008"/>
    </source>
</evidence>
<dbReference type="Proteomes" id="UP001597545">
    <property type="component" value="Unassembled WGS sequence"/>
</dbReference>
<dbReference type="Pfam" id="PF01637">
    <property type="entry name" value="ATPase_2"/>
    <property type="match status" value="1"/>
</dbReference>
<dbReference type="InterPro" id="IPR027417">
    <property type="entry name" value="P-loop_NTPase"/>
</dbReference>
<protein>
    <submittedName>
        <fullName evidence="3">ATP-binding protein</fullName>
    </submittedName>
</protein>
<dbReference type="Pfam" id="PF03008">
    <property type="entry name" value="DUF234"/>
    <property type="match status" value="1"/>
</dbReference>
<feature type="domain" description="DUF234" evidence="2">
    <location>
        <begin position="314"/>
        <end position="397"/>
    </location>
</feature>
<evidence type="ECO:0000313" key="4">
    <source>
        <dbReference type="Proteomes" id="UP001597545"/>
    </source>
</evidence>
<organism evidence="3 4">
    <name type="scientific">Sphingobacterium suaedae</name>
    <dbReference type="NCBI Taxonomy" id="1686402"/>
    <lineage>
        <taxon>Bacteria</taxon>
        <taxon>Pseudomonadati</taxon>
        <taxon>Bacteroidota</taxon>
        <taxon>Sphingobacteriia</taxon>
        <taxon>Sphingobacteriales</taxon>
        <taxon>Sphingobacteriaceae</taxon>
        <taxon>Sphingobacterium</taxon>
    </lineage>
</organism>
<accession>A0ABW5KKV8</accession>
<evidence type="ECO:0000259" key="1">
    <source>
        <dbReference type="Pfam" id="PF01637"/>
    </source>
</evidence>
<keyword evidence="3" id="KW-0547">Nucleotide-binding</keyword>
<feature type="domain" description="ATPase" evidence="1">
    <location>
        <begin position="3"/>
        <end position="206"/>
    </location>
</feature>
<name>A0ABW5KKV8_9SPHI</name>
<proteinExistence type="predicted"/>
<dbReference type="PANTHER" id="PTHR34704:SF1">
    <property type="entry name" value="ATPASE"/>
    <property type="match status" value="1"/>
</dbReference>
<keyword evidence="4" id="KW-1185">Reference proteome</keyword>
<reference evidence="4" key="1">
    <citation type="journal article" date="2019" name="Int. J. Syst. Evol. Microbiol.">
        <title>The Global Catalogue of Microorganisms (GCM) 10K type strain sequencing project: providing services to taxonomists for standard genome sequencing and annotation.</title>
        <authorList>
            <consortium name="The Broad Institute Genomics Platform"/>
            <consortium name="The Broad Institute Genome Sequencing Center for Infectious Disease"/>
            <person name="Wu L."/>
            <person name="Ma J."/>
        </authorList>
    </citation>
    <scope>NUCLEOTIDE SEQUENCE [LARGE SCALE GENOMIC DNA]</scope>
    <source>
        <strain evidence="4">KCTC 42662</strain>
    </source>
</reference>